<dbReference type="Proteomes" id="UP000262195">
    <property type="component" value="Unassembled WGS sequence"/>
</dbReference>
<keyword evidence="4" id="KW-0444">Lipid biosynthesis</keyword>
<keyword evidence="3" id="KW-1003">Cell membrane</keyword>
<evidence type="ECO:0000256" key="18">
    <source>
        <dbReference type="PIRSR" id="PIRSR600829-4"/>
    </source>
</evidence>
<feature type="binding site" evidence="18">
    <location>
        <position position="35"/>
    </location>
    <ligand>
        <name>a divalent metal cation</name>
        <dbReference type="ChEBI" id="CHEBI:60240"/>
    </ligand>
</feature>
<proteinExistence type="inferred from homology"/>
<feature type="binding site" evidence="18">
    <location>
        <position position="83"/>
    </location>
    <ligand>
        <name>a divalent metal cation</name>
        <dbReference type="ChEBI" id="CHEBI:60240"/>
    </ligand>
</feature>
<comment type="caution">
    <text evidence="20">The sequence shown here is derived from an EMBL/GenBank/DDBJ whole genome shotgun (WGS) entry which is preliminary data.</text>
</comment>
<evidence type="ECO:0000256" key="12">
    <source>
        <dbReference type="ARBA" id="ARBA00023136"/>
    </source>
</evidence>
<dbReference type="STRING" id="1121105.GCA_000421665_01212"/>
<feature type="transmembrane region" description="Helical" evidence="19">
    <location>
        <begin position="63"/>
        <end position="82"/>
    </location>
</feature>
<evidence type="ECO:0000256" key="17">
    <source>
        <dbReference type="PIRSR" id="PIRSR600829-3"/>
    </source>
</evidence>
<dbReference type="InterPro" id="IPR033717">
    <property type="entry name" value="UDPK"/>
</dbReference>
<comment type="subcellular location">
    <subcellularLocation>
        <location evidence="1">Cell membrane</location>
        <topology evidence="1">Multi-pass membrane protein</topology>
    </subcellularLocation>
</comment>
<name>A0A3D4S3Y9_9ENTE</name>
<evidence type="ECO:0000256" key="7">
    <source>
        <dbReference type="ARBA" id="ARBA00022741"/>
    </source>
</evidence>
<dbReference type="InterPro" id="IPR000829">
    <property type="entry name" value="DAGK"/>
</dbReference>
<feature type="transmembrane region" description="Helical" evidence="19">
    <location>
        <begin position="16"/>
        <end position="33"/>
    </location>
</feature>
<dbReference type="GO" id="GO:0046872">
    <property type="term" value="F:metal ion binding"/>
    <property type="evidence" value="ECO:0007669"/>
    <property type="project" value="UniProtKB-KW"/>
</dbReference>
<evidence type="ECO:0000313" key="20">
    <source>
        <dbReference type="EMBL" id="HCS93298.1"/>
    </source>
</evidence>
<keyword evidence="7 17" id="KW-0547">Nucleotide-binding</keyword>
<evidence type="ECO:0000256" key="5">
    <source>
        <dbReference type="ARBA" id="ARBA00022679"/>
    </source>
</evidence>
<evidence type="ECO:0000256" key="15">
    <source>
        <dbReference type="PIRSR" id="PIRSR600829-1"/>
    </source>
</evidence>
<keyword evidence="14" id="KW-1208">Phospholipid metabolism</keyword>
<dbReference type="GO" id="GO:0008654">
    <property type="term" value="P:phospholipid biosynthetic process"/>
    <property type="evidence" value="ECO:0007669"/>
    <property type="project" value="UniProtKB-KW"/>
</dbReference>
<evidence type="ECO:0000256" key="11">
    <source>
        <dbReference type="ARBA" id="ARBA00023098"/>
    </source>
</evidence>
<dbReference type="PANTHER" id="PTHR34299">
    <property type="entry name" value="DIACYLGLYCEROL KINASE"/>
    <property type="match status" value="1"/>
</dbReference>
<sequence>MGLQKKYDKQTSKNSHFFQSLFHAIDGILLIFLEERNIRYHMLIAMIPIILGFYFGITTIEWVMIVFCILLVLLMEFINTIFENIVDLITEKKFSLIAKNVKDIAAGGVLLVTIFVVIVALIIFGPHLIDFFNEGALLL</sequence>
<keyword evidence="18" id="KW-0479">Metal-binding</keyword>
<reference evidence="20 21" key="1">
    <citation type="journal article" date="2018" name="Nat. Biotechnol.">
        <title>A standardized bacterial taxonomy based on genome phylogeny substantially revises the tree of life.</title>
        <authorList>
            <person name="Parks D.H."/>
            <person name="Chuvochina M."/>
            <person name="Waite D.W."/>
            <person name="Rinke C."/>
            <person name="Skarshewski A."/>
            <person name="Chaumeil P.A."/>
            <person name="Hugenholtz P."/>
        </authorList>
    </citation>
    <scope>NUCLEOTIDE SEQUENCE [LARGE SCALE GENOMIC DNA]</scope>
    <source>
        <strain evidence="20">UBA11306</strain>
    </source>
</reference>
<dbReference type="CDD" id="cd14265">
    <property type="entry name" value="UDPK_IM_like"/>
    <property type="match status" value="1"/>
</dbReference>
<keyword evidence="13" id="KW-0594">Phospholipid biosynthesis</keyword>
<keyword evidence="12 19" id="KW-0472">Membrane</keyword>
<evidence type="ECO:0000256" key="8">
    <source>
        <dbReference type="ARBA" id="ARBA00022777"/>
    </source>
</evidence>
<evidence type="ECO:0000256" key="3">
    <source>
        <dbReference type="ARBA" id="ARBA00022475"/>
    </source>
</evidence>
<feature type="binding site" evidence="17">
    <location>
        <position position="35"/>
    </location>
    <ligand>
        <name>ATP</name>
        <dbReference type="ChEBI" id="CHEBI:30616"/>
    </ligand>
</feature>
<dbReference type="RefSeq" id="WP_022796472.1">
    <property type="nucleotide sequence ID" value="NZ_JBQDSL010000005.1"/>
</dbReference>
<evidence type="ECO:0000256" key="2">
    <source>
        <dbReference type="ARBA" id="ARBA00005967"/>
    </source>
</evidence>
<keyword evidence="11" id="KW-0443">Lipid metabolism</keyword>
<dbReference type="AlphaFoldDB" id="A0A3D4S3Y9"/>
<dbReference type="GO" id="GO:0016301">
    <property type="term" value="F:kinase activity"/>
    <property type="evidence" value="ECO:0007669"/>
    <property type="project" value="UniProtKB-KW"/>
</dbReference>
<keyword evidence="10 19" id="KW-1133">Transmembrane helix</keyword>
<organism evidence="20 21">
    <name type="scientific">Bavariicoccus seileri</name>
    <dbReference type="NCBI Taxonomy" id="549685"/>
    <lineage>
        <taxon>Bacteria</taxon>
        <taxon>Bacillati</taxon>
        <taxon>Bacillota</taxon>
        <taxon>Bacilli</taxon>
        <taxon>Lactobacillales</taxon>
        <taxon>Enterococcaceae</taxon>
        <taxon>Bavariicoccus</taxon>
    </lineage>
</organism>
<feature type="binding site" evidence="16">
    <location>
        <position position="76"/>
    </location>
    <ligand>
        <name>substrate</name>
    </ligand>
</feature>
<dbReference type="Gene3D" id="1.10.287.3610">
    <property type="match status" value="1"/>
</dbReference>
<dbReference type="GO" id="GO:0005524">
    <property type="term" value="F:ATP binding"/>
    <property type="evidence" value="ECO:0007669"/>
    <property type="project" value="UniProtKB-KW"/>
</dbReference>
<evidence type="ECO:0000256" key="16">
    <source>
        <dbReference type="PIRSR" id="PIRSR600829-2"/>
    </source>
</evidence>
<dbReference type="EMBL" id="DQHO01000009">
    <property type="protein sequence ID" value="HCS93298.1"/>
    <property type="molecule type" value="Genomic_DNA"/>
</dbReference>
<dbReference type="PANTHER" id="PTHR34299:SF1">
    <property type="entry name" value="DIACYLGLYCEROL KINASE"/>
    <property type="match status" value="1"/>
</dbReference>
<gene>
    <name evidence="20" type="ORF">DIW15_01150</name>
</gene>
<keyword evidence="5" id="KW-0808">Transferase</keyword>
<keyword evidence="18" id="KW-0460">Magnesium</keyword>
<feature type="transmembrane region" description="Helical" evidence="19">
    <location>
        <begin position="40"/>
        <end position="57"/>
    </location>
</feature>
<keyword evidence="8 20" id="KW-0418">Kinase</keyword>
<keyword evidence="9 17" id="KW-0067">ATP-binding</keyword>
<evidence type="ECO:0000256" key="1">
    <source>
        <dbReference type="ARBA" id="ARBA00004651"/>
    </source>
</evidence>
<evidence type="ECO:0000256" key="9">
    <source>
        <dbReference type="ARBA" id="ARBA00022840"/>
    </source>
</evidence>
<evidence type="ECO:0000256" key="13">
    <source>
        <dbReference type="ARBA" id="ARBA00023209"/>
    </source>
</evidence>
<feature type="binding site" evidence="17">
    <location>
        <begin position="102"/>
        <end position="103"/>
    </location>
    <ligand>
        <name>ATP</name>
        <dbReference type="ChEBI" id="CHEBI:30616"/>
    </ligand>
</feature>
<evidence type="ECO:0000313" key="21">
    <source>
        <dbReference type="Proteomes" id="UP000262195"/>
    </source>
</evidence>
<evidence type="ECO:0000256" key="10">
    <source>
        <dbReference type="ARBA" id="ARBA00022989"/>
    </source>
</evidence>
<keyword evidence="6 19" id="KW-0812">Transmembrane</keyword>
<feature type="transmembrane region" description="Helical" evidence="19">
    <location>
        <begin position="103"/>
        <end position="129"/>
    </location>
</feature>
<dbReference type="GO" id="GO:0005886">
    <property type="term" value="C:plasma membrane"/>
    <property type="evidence" value="ECO:0007669"/>
    <property type="project" value="UniProtKB-SubCell"/>
</dbReference>
<evidence type="ECO:0000256" key="19">
    <source>
        <dbReference type="SAM" id="Phobius"/>
    </source>
</evidence>
<feature type="binding site" evidence="17">
    <location>
        <position position="83"/>
    </location>
    <ligand>
        <name>ATP</name>
        <dbReference type="ChEBI" id="CHEBI:30616"/>
    </ligand>
</feature>
<evidence type="ECO:0000256" key="4">
    <source>
        <dbReference type="ARBA" id="ARBA00022516"/>
    </source>
</evidence>
<protein>
    <submittedName>
        <fullName evidence="20">Diacylglycerol kinase family protein</fullName>
    </submittedName>
</protein>
<dbReference type="Pfam" id="PF01219">
    <property type="entry name" value="DAGK_prokar"/>
    <property type="match status" value="1"/>
</dbReference>
<dbReference type="InterPro" id="IPR036945">
    <property type="entry name" value="DAGK_sf"/>
</dbReference>
<accession>A0A3D4S3Y9</accession>
<comment type="similarity">
    <text evidence="2">Belongs to the bacterial diacylglycerol kinase family.</text>
</comment>
<feature type="active site" description="Proton acceptor" evidence="15">
    <location>
        <position position="76"/>
    </location>
</feature>
<comment type="cofactor">
    <cofactor evidence="18">
        <name>Mg(2+)</name>
        <dbReference type="ChEBI" id="CHEBI:18420"/>
    </cofactor>
    <text evidence="18">Mn(2+), Zn(2+), Cd(2+) and Co(2+) support activity to lesser extents.</text>
</comment>
<evidence type="ECO:0000256" key="6">
    <source>
        <dbReference type="ARBA" id="ARBA00022692"/>
    </source>
</evidence>
<evidence type="ECO:0000256" key="14">
    <source>
        <dbReference type="ARBA" id="ARBA00023264"/>
    </source>
</evidence>